<organism evidence="1 2">
    <name type="scientific">Ceratodon purpureus</name>
    <name type="common">Fire moss</name>
    <name type="synonym">Dicranum purpureum</name>
    <dbReference type="NCBI Taxonomy" id="3225"/>
    <lineage>
        <taxon>Eukaryota</taxon>
        <taxon>Viridiplantae</taxon>
        <taxon>Streptophyta</taxon>
        <taxon>Embryophyta</taxon>
        <taxon>Bryophyta</taxon>
        <taxon>Bryophytina</taxon>
        <taxon>Bryopsida</taxon>
        <taxon>Dicranidae</taxon>
        <taxon>Pseudoditrichales</taxon>
        <taxon>Ditrichaceae</taxon>
        <taxon>Ceratodon</taxon>
    </lineage>
</organism>
<proteinExistence type="predicted"/>
<dbReference type="OrthoDB" id="2012870at2759"/>
<gene>
    <name evidence="1" type="ORF">KC19_6G157200</name>
</gene>
<reference evidence="1 2" key="1">
    <citation type="submission" date="2020-06" db="EMBL/GenBank/DDBJ databases">
        <title>WGS assembly of Ceratodon purpureus strain R40.</title>
        <authorList>
            <person name="Carey S.B."/>
            <person name="Jenkins J."/>
            <person name="Shu S."/>
            <person name="Lovell J.T."/>
            <person name="Sreedasyam A."/>
            <person name="Maumus F."/>
            <person name="Tiley G.P."/>
            <person name="Fernandez-Pozo N."/>
            <person name="Barry K."/>
            <person name="Chen C."/>
            <person name="Wang M."/>
            <person name="Lipzen A."/>
            <person name="Daum C."/>
            <person name="Saski C.A."/>
            <person name="Payton A.C."/>
            <person name="Mcbreen J.C."/>
            <person name="Conrad R.E."/>
            <person name="Kollar L.M."/>
            <person name="Olsson S."/>
            <person name="Huttunen S."/>
            <person name="Landis J.B."/>
            <person name="Wickett N.J."/>
            <person name="Johnson M.G."/>
            <person name="Rensing S.A."/>
            <person name="Grimwood J."/>
            <person name="Schmutz J."/>
            <person name="Mcdaniel S.F."/>
        </authorList>
    </citation>
    <scope>NUCLEOTIDE SEQUENCE [LARGE SCALE GENOMIC DNA]</scope>
    <source>
        <strain evidence="1 2">R40</strain>
    </source>
</reference>
<evidence type="ECO:0000313" key="1">
    <source>
        <dbReference type="EMBL" id="KAG0570371.1"/>
    </source>
</evidence>
<comment type="caution">
    <text evidence="1">The sequence shown here is derived from an EMBL/GenBank/DDBJ whole genome shotgun (WGS) entry which is preliminary data.</text>
</comment>
<dbReference type="SUPFAM" id="SSF51197">
    <property type="entry name" value="Clavaminate synthase-like"/>
    <property type="match status" value="1"/>
</dbReference>
<dbReference type="EMBL" id="CM026427">
    <property type="protein sequence ID" value="KAG0570371.1"/>
    <property type="molecule type" value="Genomic_DNA"/>
</dbReference>
<dbReference type="Gene3D" id="2.60.120.330">
    <property type="entry name" value="B-lactam Antibiotic, Isopenicillin N Synthase, Chain"/>
    <property type="match status" value="1"/>
</dbReference>
<evidence type="ECO:0000313" key="2">
    <source>
        <dbReference type="Proteomes" id="UP000822688"/>
    </source>
</evidence>
<keyword evidence="2" id="KW-1185">Reference proteome</keyword>
<protein>
    <submittedName>
        <fullName evidence="1">Uncharacterized protein</fullName>
    </submittedName>
</protein>
<dbReference type="InterPro" id="IPR027443">
    <property type="entry name" value="IPNS-like_sf"/>
</dbReference>
<dbReference type="Proteomes" id="UP000822688">
    <property type="component" value="Chromosome 6"/>
</dbReference>
<accession>A0A8T0HF24</accession>
<dbReference type="PANTHER" id="PTHR33644:SF2">
    <property type="entry name" value="2-OXOGLUTARATE (2OG) AND FE(II)-DEPENDENT OXYGENASE SUPERFAMILY PROTEIN"/>
    <property type="match status" value="1"/>
</dbReference>
<name>A0A8T0HF24_CERPU</name>
<dbReference type="AlphaFoldDB" id="A0A8T0HF24"/>
<dbReference type="PANTHER" id="PTHR33644">
    <property type="entry name" value="U-BOX DOMAIN-CONTAINING PROTEIN 62-RELATED"/>
    <property type="match status" value="1"/>
</dbReference>
<sequence length="611" mass="66763">MGAMAAAGISSPARIKLTDLVAVDGLPSENYKHAVACLSQSLRNFNAAIIQVPQSDDVLLRCVLDSVRMFFHSKPMVGADTVHAEDLQNWNRTVGYYAEPQHSREMFDFRPGRTNMEGASASELPPTGLPELFASLGNATRVILDAIACSLELRSFSFTDLLDNVPLKTGEMATSVLSSCCHNRPGAHHSANMMTVEPGALPLYEEDADKGLLTLLKSDKPGLQIRDLQGRWFVVDADLGPQDMVLFTGMSLYQATAGYLSPTVHRTDINVDLSQAQSSMPLGRCTVAFKLMPRATAILHCSAMTAAGHPVGGPFQHPVAVHDFMLRSHPMDQLLSRPGVPTFAFAQPLEAVVFVPATAQLKSALKRKKQVSRGKPLAPSKRLRLEAQRVLKERVQEIADRKGLKIRYCNLKECEEQHLNSMESPCGVLRAEMNWPAGVPFVHPHDLPNKAKEAFLEAYEPGWSAAQDGELGMVEGGQGQHGHMLALTGAPHVGGEDQRFPAKSMVMEDQRFAVKTVFDYLRAKGKPVPTGKPQVVGHKVDISGLAKAAFEAGGRAQFDAEGGFQRFIGVHFQLETAPERDKERALERLKKLYDQVLSDYVEDLVASTQVG</sequence>